<dbReference type="CDD" id="cd03747">
    <property type="entry name" value="Ntn_PGA_like"/>
    <property type="match status" value="1"/>
</dbReference>
<keyword evidence="3" id="KW-0865">Zymogen</keyword>
<dbReference type="Pfam" id="PF01804">
    <property type="entry name" value="Penicil_amidase"/>
    <property type="match status" value="1"/>
</dbReference>
<feature type="binding site" evidence="5">
    <location>
        <position position="203"/>
    </location>
    <ligand>
        <name>Ca(2+)</name>
        <dbReference type="ChEBI" id="CHEBI:29108"/>
    </ligand>
</feature>
<keyword evidence="5" id="KW-0479">Metal-binding</keyword>
<evidence type="ECO:0000256" key="3">
    <source>
        <dbReference type="ARBA" id="ARBA00023145"/>
    </source>
</evidence>
<evidence type="ECO:0000256" key="5">
    <source>
        <dbReference type="PIRSR" id="PIRSR001227-2"/>
    </source>
</evidence>
<dbReference type="Gene3D" id="2.30.120.10">
    <property type="match status" value="1"/>
</dbReference>
<feature type="active site" description="Nucleophile" evidence="4">
    <location>
        <position position="301"/>
    </location>
</feature>
<dbReference type="RefSeq" id="WP_093183556.1">
    <property type="nucleotide sequence ID" value="NZ_FMYH01000004.1"/>
</dbReference>
<dbReference type="PANTHER" id="PTHR34218">
    <property type="entry name" value="PEPTIDASE S45 PENICILLIN AMIDASE"/>
    <property type="match status" value="1"/>
</dbReference>
<sequence length="873" mass="93416">MPHRNVILRRSLVTVAVLVVLALVATVVAVVVVTRRPLPSAGGEETIPGLSGTVRVVRDAQGVPDIYASTPEDLFQAQGYVQAQDRFFEMDYRRHVTSGRLAELVGDNPDAIEADKVIRTFGWRHVAEAEWEILDAPTKSYLTAYADGVNAYLDGRAPGDIAFEYTVLGLQVDVDAPEKWDPIDSLAWLKAMAWDLRGNYDDELGRAQAFASIGDVARVNELFPVYPEELNPPILDADQASANLAANPAPALGETADGAGASSTASLYDPEDAGLALAVDSAARAIDAVPVLVGDGEGIGSNSWVVSGALTDTGSPLLANDPHLSLGVPSIWSQVGLHCLTTSAACPFDVSGFSFAGFPGVIIGHNASLAWGITNLGADVTDFFLERTSGATYEVDGAWVDLTTRTETIKVNGGEDIELVIRSTGHGPIVSGVLDLDETGSTPVTGVDGEPVRRSSYEVSLGWTALTPGLTAQAIFAMDTSASAQDIKAAAEYFEVPSQNIIFATVDGHIGYQAPGRIPVRDEVSGAVPSDGTWPRPGWDSRYDWQGWVDPAAMPSVLDPVEGFIVAANQAVGPAGAGPFLALDWDYGYRSERIRDLLETEIEAGRPISVAAMARIQNDTFNPYAEVLVPTLLEQTITNTFDRAGQDLLVGWDYSQDADSAPAAYFAAVWVELLSLTFDDELSDASAPDGGSRWLEVVRTHLDDPTSLWWDDRRTVNVVETRDEIFTQALVKAREQLTKKLGRKADEWEWGKLHRLALQHPVLGGSSIPGVVRGFVNPSPVEMGGGSSIINATGWDASSGSYDVTSGPSMRMVVDLADLDRSTWVVVTGTSGHPASSHYADQLDRWAAGETYSWQFTEKAVTAAGKDTLTLTP</sequence>
<feature type="binding site" evidence="5">
    <location>
        <position position="379"/>
    </location>
    <ligand>
        <name>Ca(2+)</name>
        <dbReference type="ChEBI" id="CHEBI:29108"/>
    </ligand>
</feature>
<dbReference type="Gene3D" id="1.10.1400.10">
    <property type="match status" value="1"/>
</dbReference>
<dbReference type="AlphaFoldDB" id="A0A1G6Q614"/>
<gene>
    <name evidence="6" type="ORF">SAMN05216410_2435</name>
</gene>
<dbReference type="EMBL" id="FMYH01000004">
    <property type="protein sequence ID" value="SDC87055.1"/>
    <property type="molecule type" value="Genomic_DNA"/>
</dbReference>
<dbReference type="PIRSF" id="PIRSF001227">
    <property type="entry name" value="Pen_acylase"/>
    <property type="match status" value="1"/>
</dbReference>
<comment type="cofactor">
    <cofactor evidence="5">
        <name>Ca(2+)</name>
        <dbReference type="ChEBI" id="CHEBI:29108"/>
    </cofactor>
    <text evidence="5">Binds 1 Ca(2+) ion per dimer.</text>
</comment>
<accession>A0A1G6Q614</accession>
<dbReference type="GO" id="GO:0046872">
    <property type="term" value="F:metal ion binding"/>
    <property type="evidence" value="ECO:0007669"/>
    <property type="project" value="UniProtKB-KW"/>
</dbReference>
<name>A0A1G6Q614_9MICO</name>
<reference evidence="6 7" key="1">
    <citation type="submission" date="2016-09" db="EMBL/GenBank/DDBJ databases">
        <authorList>
            <person name="Capua I."/>
            <person name="De Benedictis P."/>
            <person name="Joannis T."/>
            <person name="Lombin L.H."/>
            <person name="Cattoli G."/>
        </authorList>
    </citation>
    <scope>NUCLEOTIDE SEQUENCE [LARGE SCALE GENOMIC DNA]</scope>
    <source>
        <strain evidence="6 7">ISLP-3</strain>
    </source>
</reference>
<dbReference type="InterPro" id="IPR043147">
    <property type="entry name" value="Penicillin_amidase_A-knob"/>
</dbReference>
<dbReference type="GO" id="GO:0017000">
    <property type="term" value="P:antibiotic biosynthetic process"/>
    <property type="evidence" value="ECO:0007669"/>
    <property type="project" value="InterPro"/>
</dbReference>
<dbReference type="InterPro" id="IPR043146">
    <property type="entry name" value="Penicillin_amidase_N_B-knob"/>
</dbReference>
<keyword evidence="7" id="KW-1185">Reference proteome</keyword>
<evidence type="ECO:0000256" key="1">
    <source>
        <dbReference type="ARBA" id="ARBA00006586"/>
    </source>
</evidence>
<feature type="binding site" evidence="5">
    <location>
        <position position="382"/>
    </location>
    <ligand>
        <name>Ca(2+)</name>
        <dbReference type="ChEBI" id="CHEBI:29108"/>
    </ligand>
</feature>
<evidence type="ECO:0000256" key="2">
    <source>
        <dbReference type="ARBA" id="ARBA00022801"/>
    </source>
</evidence>
<dbReference type="InterPro" id="IPR014395">
    <property type="entry name" value="Pen/GL7ACA/AHL_acylase"/>
</dbReference>
<evidence type="ECO:0000313" key="7">
    <source>
        <dbReference type="Proteomes" id="UP000199039"/>
    </source>
</evidence>
<keyword evidence="5" id="KW-0106">Calcium</keyword>
<dbReference type="PANTHER" id="PTHR34218:SF4">
    <property type="entry name" value="ACYL-HOMOSERINE LACTONE ACYLASE QUIP"/>
    <property type="match status" value="1"/>
</dbReference>
<evidence type="ECO:0000256" key="4">
    <source>
        <dbReference type="PIRSR" id="PIRSR001227-1"/>
    </source>
</evidence>
<dbReference type="GO" id="GO:0016811">
    <property type="term" value="F:hydrolase activity, acting on carbon-nitrogen (but not peptide) bonds, in linear amides"/>
    <property type="evidence" value="ECO:0007669"/>
    <property type="project" value="InterPro"/>
</dbReference>
<protein>
    <submittedName>
        <fullName evidence="6">Penicillin amidase</fullName>
    </submittedName>
</protein>
<dbReference type="Gene3D" id="3.60.20.10">
    <property type="entry name" value="Glutamine Phosphoribosylpyrophosphate, subunit 1, domain 1"/>
    <property type="match status" value="1"/>
</dbReference>
<keyword evidence="2" id="KW-0378">Hydrolase</keyword>
<dbReference type="STRING" id="1814289.SAMN05216410_2435"/>
<dbReference type="OrthoDB" id="9759796at2"/>
<comment type="similarity">
    <text evidence="1">Belongs to the peptidase S45 family.</text>
</comment>
<organism evidence="6 7">
    <name type="scientific">Sanguibacter gelidistatuariae</name>
    <dbReference type="NCBI Taxonomy" id="1814289"/>
    <lineage>
        <taxon>Bacteria</taxon>
        <taxon>Bacillati</taxon>
        <taxon>Actinomycetota</taxon>
        <taxon>Actinomycetes</taxon>
        <taxon>Micrococcales</taxon>
        <taxon>Sanguibacteraceae</taxon>
        <taxon>Sanguibacter</taxon>
    </lineage>
</organism>
<evidence type="ECO:0000313" key="6">
    <source>
        <dbReference type="EMBL" id="SDC87055.1"/>
    </source>
</evidence>
<dbReference type="InterPro" id="IPR029055">
    <property type="entry name" value="Ntn_hydrolases_N"/>
</dbReference>
<dbReference type="Proteomes" id="UP000199039">
    <property type="component" value="Unassembled WGS sequence"/>
</dbReference>
<dbReference type="Gene3D" id="1.10.439.10">
    <property type="entry name" value="Penicillin Amidohydrolase, domain 1"/>
    <property type="match status" value="1"/>
</dbReference>
<dbReference type="InterPro" id="IPR023343">
    <property type="entry name" value="Penicillin_amidase_dom1"/>
</dbReference>
<dbReference type="InterPro" id="IPR002692">
    <property type="entry name" value="S45"/>
</dbReference>
<dbReference type="SUPFAM" id="SSF56235">
    <property type="entry name" value="N-terminal nucleophile aminohydrolases (Ntn hydrolases)"/>
    <property type="match status" value="1"/>
</dbReference>
<proteinExistence type="inferred from homology"/>